<dbReference type="HAMAP" id="MF_00795">
    <property type="entry name" value="CutC"/>
    <property type="match status" value="1"/>
</dbReference>
<evidence type="ECO:0000256" key="1">
    <source>
        <dbReference type="ARBA" id="ARBA00007768"/>
    </source>
</evidence>
<dbReference type="SUPFAM" id="SSF110395">
    <property type="entry name" value="CutC-like"/>
    <property type="match status" value="1"/>
</dbReference>
<name>A0A926EHU5_9FIRM</name>
<comment type="caution">
    <text evidence="2">Once thought to be involved in copper homeostasis, experiments in E.coli have shown this is not the case.</text>
</comment>
<comment type="caution">
    <text evidence="3">The sequence shown here is derived from an EMBL/GenBank/DDBJ whole genome shotgun (WGS) entry which is preliminary data.</text>
</comment>
<dbReference type="RefSeq" id="WP_249333304.1">
    <property type="nucleotide sequence ID" value="NZ_JACRSY010000023.1"/>
</dbReference>
<evidence type="ECO:0000313" key="4">
    <source>
        <dbReference type="Proteomes" id="UP000655830"/>
    </source>
</evidence>
<evidence type="ECO:0000256" key="2">
    <source>
        <dbReference type="HAMAP-Rule" id="MF_00795"/>
    </source>
</evidence>
<dbReference type="EMBL" id="JACRSY010000023">
    <property type="protein sequence ID" value="MBC8580543.1"/>
    <property type="molecule type" value="Genomic_DNA"/>
</dbReference>
<accession>A0A926EHU5</accession>
<reference evidence="3" key="1">
    <citation type="submission" date="2020-08" db="EMBL/GenBank/DDBJ databases">
        <title>Genome public.</title>
        <authorList>
            <person name="Liu C."/>
            <person name="Sun Q."/>
        </authorList>
    </citation>
    <scope>NUCLEOTIDE SEQUENCE</scope>
    <source>
        <strain evidence="3">NSJ-12</strain>
    </source>
</reference>
<keyword evidence="4" id="KW-1185">Reference proteome</keyword>
<evidence type="ECO:0000313" key="3">
    <source>
        <dbReference type="EMBL" id="MBC8580543.1"/>
    </source>
</evidence>
<dbReference type="Proteomes" id="UP000655830">
    <property type="component" value="Unassembled WGS sequence"/>
</dbReference>
<organism evidence="3 4">
    <name type="scientific">Zhenhengia yiwuensis</name>
    <dbReference type="NCBI Taxonomy" id="2763666"/>
    <lineage>
        <taxon>Bacteria</taxon>
        <taxon>Bacillati</taxon>
        <taxon>Bacillota</taxon>
        <taxon>Clostridia</taxon>
        <taxon>Lachnospirales</taxon>
        <taxon>Lachnospiraceae</taxon>
        <taxon>Zhenhengia</taxon>
    </lineage>
</organism>
<gene>
    <name evidence="2" type="primary">cutC</name>
    <name evidence="3" type="ORF">H8718_13555</name>
</gene>
<dbReference type="PANTHER" id="PTHR12598">
    <property type="entry name" value="COPPER HOMEOSTASIS PROTEIN CUTC"/>
    <property type="match status" value="1"/>
</dbReference>
<dbReference type="GO" id="GO:0005737">
    <property type="term" value="C:cytoplasm"/>
    <property type="evidence" value="ECO:0007669"/>
    <property type="project" value="UniProtKB-SubCell"/>
</dbReference>
<keyword evidence="2" id="KW-0963">Cytoplasm</keyword>
<dbReference type="Gene3D" id="3.20.20.380">
    <property type="entry name" value="Copper homeostasis (CutC) domain"/>
    <property type="match status" value="1"/>
</dbReference>
<comment type="similarity">
    <text evidence="1 2">Belongs to the CutC family.</text>
</comment>
<dbReference type="InterPro" id="IPR005627">
    <property type="entry name" value="CutC-like"/>
</dbReference>
<dbReference type="InterPro" id="IPR036822">
    <property type="entry name" value="CutC-like_dom_sf"/>
</dbReference>
<protein>
    <recommendedName>
        <fullName evidence="2">PF03932 family protein CutC</fullName>
    </recommendedName>
</protein>
<comment type="subcellular location">
    <subcellularLocation>
        <location evidence="2">Cytoplasm</location>
    </subcellularLocation>
</comment>
<dbReference type="PANTHER" id="PTHR12598:SF0">
    <property type="entry name" value="COPPER HOMEOSTASIS PROTEIN CUTC HOMOLOG"/>
    <property type="match status" value="1"/>
</dbReference>
<dbReference type="FunFam" id="3.20.20.380:FF:000001">
    <property type="entry name" value="Copper homeostasis protein CutC"/>
    <property type="match status" value="1"/>
</dbReference>
<dbReference type="AlphaFoldDB" id="A0A926EHU5"/>
<dbReference type="GO" id="GO:0005507">
    <property type="term" value="F:copper ion binding"/>
    <property type="evidence" value="ECO:0007669"/>
    <property type="project" value="TreeGrafter"/>
</dbReference>
<dbReference type="Pfam" id="PF03932">
    <property type="entry name" value="CutC"/>
    <property type="match status" value="1"/>
</dbReference>
<proteinExistence type="inferred from homology"/>
<sequence>MKDFNLEICIDSAESALIAEKNGATRIELCGHLMIGGVTPCTGLIGMVKSLVSIPAYAIIRPRFGDFVYSDLEFEQMKRDIVTCKEHLVDGVVLGMLTPEGDLDVPRLKELIDLAGDMHLTLHRAFDVCRNPFNALEDAINLGFHTILTSGQKATAYEGRTLLKELIQKADGRIDIMPGAGVSSKNLELILQETGAKSIHLSAKTLRPSESLYKNPEVYMGLPSIDESIIYQTNGEEVKAAHNILLSF</sequence>